<keyword evidence="3" id="KW-1185">Reference proteome</keyword>
<dbReference type="Proteomes" id="UP000275408">
    <property type="component" value="Unassembled WGS sequence"/>
</dbReference>
<sequence length="244" mass="27304">MGYSDGQLNSRGSHPESSRKGEQGLPGVVFNLAADDLNKGFYSSRIGVNLYSADKSEYSIVFEMFWENSKVNQVSVTATSSVEVTSKVSTNIFKNNTRTIVHLSKFNDAAPNYLMFDTVVKFNGSYGNKLPIWVVVYGSKGYHNDVPVSVWDFLSRHTNNGIFFNIPIEVSDATSAQIPVTKHIFDDSIAALAANNFLKSTFYAEDSSVVDFIHFSSYKNNKIQYSRSLSIYYPVLTIYEILDI</sequence>
<feature type="compositionally biased region" description="Polar residues" evidence="1">
    <location>
        <begin position="1"/>
        <end position="12"/>
    </location>
</feature>
<organism evidence="2 3">
    <name type="scientific">Pocillopora damicornis</name>
    <name type="common">Cauliflower coral</name>
    <name type="synonym">Millepora damicornis</name>
    <dbReference type="NCBI Taxonomy" id="46731"/>
    <lineage>
        <taxon>Eukaryota</taxon>
        <taxon>Metazoa</taxon>
        <taxon>Cnidaria</taxon>
        <taxon>Anthozoa</taxon>
        <taxon>Hexacorallia</taxon>
        <taxon>Scleractinia</taxon>
        <taxon>Astrocoeniina</taxon>
        <taxon>Pocilloporidae</taxon>
        <taxon>Pocillopora</taxon>
    </lineage>
</organism>
<comment type="caution">
    <text evidence="2">The sequence shown here is derived from an EMBL/GenBank/DDBJ whole genome shotgun (WGS) entry which is preliminary data.</text>
</comment>
<name>A0A3M6U9B1_POCDA</name>
<reference evidence="2 3" key="1">
    <citation type="journal article" date="2018" name="Sci. Rep.">
        <title>Comparative analysis of the Pocillopora damicornis genome highlights role of immune system in coral evolution.</title>
        <authorList>
            <person name="Cunning R."/>
            <person name="Bay R.A."/>
            <person name="Gillette P."/>
            <person name="Baker A.C."/>
            <person name="Traylor-Knowles N."/>
        </authorList>
    </citation>
    <scope>NUCLEOTIDE SEQUENCE [LARGE SCALE GENOMIC DNA]</scope>
    <source>
        <strain evidence="2">RSMAS</strain>
        <tissue evidence="2">Whole animal</tissue>
    </source>
</reference>
<accession>A0A3M6U9B1</accession>
<proteinExistence type="predicted"/>
<feature type="compositionally biased region" description="Basic and acidic residues" evidence="1">
    <location>
        <begin position="13"/>
        <end position="22"/>
    </location>
</feature>
<gene>
    <name evidence="2" type="ORF">pdam_00002891</name>
</gene>
<evidence type="ECO:0000313" key="2">
    <source>
        <dbReference type="EMBL" id="RMX50124.1"/>
    </source>
</evidence>
<dbReference type="AlphaFoldDB" id="A0A3M6U9B1"/>
<dbReference type="EMBL" id="RCHS01002011">
    <property type="protein sequence ID" value="RMX50124.1"/>
    <property type="molecule type" value="Genomic_DNA"/>
</dbReference>
<feature type="region of interest" description="Disordered" evidence="1">
    <location>
        <begin position="1"/>
        <end position="24"/>
    </location>
</feature>
<protein>
    <submittedName>
        <fullName evidence="2">Uncharacterized protein</fullName>
    </submittedName>
</protein>
<evidence type="ECO:0000313" key="3">
    <source>
        <dbReference type="Proteomes" id="UP000275408"/>
    </source>
</evidence>
<evidence type="ECO:0000256" key="1">
    <source>
        <dbReference type="SAM" id="MobiDB-lite"/>
    </source>
</evidence>